<gene>
    <name evidence="1" type="ORF">SAMN04489745_2479</name>
</gene>
<evidence type="ECO:0000313" key="2">
    <source>
        <dbReference type="Proteomes" id="UP000182652"/>
    </source>
</evidence>
<sequence>MSTEALREWATDKTRFLSIAHYVDFSKRFLEYRAQSGFQAELVARNNPKYRFFQFKSDADFQLTRPVNTELLYGPDDFEAAVDLFYGVLDRVMDGTSASAEERDALNRVIYTCQQSIGASLDALPAARSNTARKVNGDLFERFIGLTIEACGIECRSGVLRIPVTDEGGEELFGMNYQHDLMIEVKGDLKAIGSVKTSSKDRIDKVFIDKFLYNRLTGVPTPHFAIFLNDVQRGGKEPNYRTSNTFLPGHFKGYTVKLNPLDGVYYCDLLPQMATDPLLSAHISKIDRFYVDDLPQFVRSAPHVDAEVSGETVLDATAF</sequence>
<dbReference type="Proteomes" id="UP000182652">
    <property type="component" value="Unassembled WGS sequence"/>
</dbReference>
<proteinExistence type="predicted"/>
<evidence type="ECO:0000313" key="1">
    <source>
        <dbReference type="EMBL" id="SEC27761.1"/>
    </source>
</evidence>
<dbReference type="EMBL" id="FNSN01000003">
    <property type="protein sequence ID" value="SEC27761.1"/>
    <property type="molecule type" value="Genomic_DNA"/>
</dbReference>
<accession>A0A1H4R7V3</accession>
<dbReference type="AlphaFoldDB" id="A0A1H4R7V3"/>
<dbReference type="RefSeq" id="WP_074784276.1">
    <property type="nucleotide sequence ID" value="NZ_FNSN01000003.1"/>
</dbReference>
<evidence type="ECO:0008006" key="3">
    <source>
        <dbReference type="Google" id="ProtNLM"/>
    </source>
</evidence>
<organism evidence="1 2">
    <name type="scientific">Arthrobacter woluwensis</name>
    <dbReference type="NCBI Taxonomy" id="156980"/>
    <lineage>
        <taxon>Bacteria</taxon>
        <taxon>Bacillati</taxon>
        <taxon>Actinomycetota</taxon>
        <taxon>Actinomycetes</taxon>
        <taxon>Micrococcales</taxon>
        <taxon>Micrococcaceae</taxon>
        <taxon>Arthrobacter</taxon>
    </lineage>
</organism>
<reference evidence="1 2" key="1">
    <citation type="submission" date="2016-10" db="EMBL/GenBank/DDBJ databases">
        <authorList>
            <person name="de Groot N.N."/>
        </authorList>
    </citation>
    <scope>NUCLEOTIDE SEQUENCE [LARGE SCALE GENOMIC DNA]</scope>
    <source>
        <strain evidence="1 2">DSM 10495</strain>
    </source>
</reference>
<keyword evidence="2" id="KW-1185">Reference proteome</keyword>
<name>A0A1H4R7V3_9MICC</name>
<protein>
    <recommendedName>
        <fullName evidence="3">Restriction endonuclease</fullName>
    </recommendedName>
</protein>